<feature type="compositionally biased region" description="Acidic residues" evidence="1">
    <location>
        <begin position="306"/>
        <end position="339"/>
    </location>
</feature>
<accession>A0AB34J8I7</accession>
<dbReference type="EMBL" id="JBGBPQ010000012">
    <property type="protein sequence ID" value="KAL1515060.1"/>
    <property type="molecule type" value="Genomic_DNA"/>
</dbReference>
<protein>
    <recommendedName>
        <fullName evidence="2">HAT C-terminal dimerisation domain-containing protein</fullName>
    </recommendedName>
</protein>
<proteinExistence type="predicted"/>
<sequence length="356" mass="40957">MARRLIWRPRTLPAAANPLPGHSASQKALKAWSDAQAPENKLRQIDGKYTDMVQHFLRLPSFKDEIQKFVDATKSAVFLLRLVDNFTPVLGKFYYGCALVDKHLRVIEEAGSLSYIGQLRSIFAKRWKRWHRPVHTLAYALDPCYKEHKLTDHELKECHQVIRQVGGPEWPSIKIEFNRWRREGADTLFPEKVWEVADKSHGYEWWDSFGLDQFERLPLLASKILSKAVSASACEFNWSDVGQVITKKANRWNDSTINKLVNVRAMHRLKEKFSDQKPMMKKIPTIDDMLDEFVNEVVDSLGCTGDDVDDADEMNENEESISDDDEQYNLLDDDEEEMGEASGAGITVNESLLREL</sequence>
<name>A0AB34J8I7_PRYPA</name>
<comment type="caution">
    <text evidence="3">The sequence shown here is derived from an EMBL/GenBank/DDBJ whole genome shotgun (WGS) entry which is preliminary data.</text>
</comment>
<dbReference type="InterPro" id="IPR008906">
    <property type="entry name" value="HATC_C_dom"/>
</dbReference>
<dbReference type="SUPFAM" id="SSF53098">
    <property type="entry name" value="Ribonuclease H-like"/>
    <property type="match status" value="1"/>
</dbReference>
<reference evidence="3 4" key="1">
    <citation type="journal article" date="2024" name="Science">
        <title>Giant polyketide synthase enzymes in the biosynthesis of giant marine polyether toxins.</title>
        <authorList>
            <person name="Fallon T.R."/>
            <person name="Shende V.V."/>
            <person name="Wierzbicki I.H."/>
            <person name="Pendleton A.L."/>
            <person name="Watervoot N.F."/>
            <person name="Auber R.P."/>
            <person name="Gonzalez D.J."/>
            <person name="Wisecaver J.H."/>
            <person name="Moore B.S."/>
        </authorList>
    </citation>
    <scope>NUCLEOTIDE SEQUENCE [LARGE SCALE GENOMIC DNA]</scope>
    <source>
        <strain evidence="3 4">12B1</strain>
    </source>
</reference>
<dbReference type="Proteomes" id="UP001515480">
    <property type="component" value="Unassembled WGS sequence"/>
</dbReference>
<organism evidence="3 4">
    <name type="scientific">Prymnesium parvum</name>
    <name type="common">Toxic golden alga</name>
    <dbReference type="NCBI Taxonomy" id="97485"/>
    <lineage>
        <taxon>Eukaryota</taxon>
        <taxon>Haptista</taxon>
        <taxon>Haptophyta</taxon>
        <taxon>Prymnesiophyceae</taxon>
        <taxon>Prymnesiales</taxon>
        <taxon>Prymnesiaceae</taxon>
        <taxon>Prymnesium</taxon>
    </lineage>
</organism>
<evidence type="ECO:0000259" key="2">
    <source>
        <dbReference type="Pfam" id="PF05699"/>
    </source>
</evidence>
<keyword evidence="4" id="KW-1185">Reference proteome</keyword>
<dbReference type="GO" id="GO:0046983">
    <property type="term" value="F:protein dimerization activity"/>
    <property type="evidence" value="ECO:0007669"/>
    <property type="project" value="InterPro"/>
</dbReference>
<dbReference type="AlphaFoldDB" id="A0AB34J8I7"/>
<evidence type="ECO:0000313" key="4">
    <source>
        <dbReference type="Proteomes" id="UP001515480"/>
    </source>
</evidence>
<evidence type="ECO:0000313" key="3">
    <source>
        <dbReference type="EMBL" id="KAL1515060.1"/>
    </source>
</evidence>
<dbReference type="InterPro" id="IPR012337">
    <property type="entry name" value="RNaseH-like_sf"/>
</dbReference>
<dbReference type="Pfam" id="PF05699">
    <property type="entry name" value="Dimer_Tnp_hAT"/>
    <property type="match status" value="1"/>
</dbReference>
<feature type="region of interest" description="Disordered" evidence="1">
    <location>
        <begin position="306"/>
        <end position="356"/>
    </location>
</feature>
<evidence type="ECO:0000256" key="1">
    <source>
        <dbReference type="SAM" id="MobiDB-lite"/>
    </source>
</evidence>
<gene>
    <name evidence="3" type="ORF">AB1Y20_004125</name>
</gene>
<feature type="domain" description="HAT C-terminal dimerisation" evidence="2">
    <location>
        <begin position="189"/>
        <end position="264"/>
    </location>
</feature>